<dbReference type="EMBL" id="JBHSAJ010000049">
    <property type="protein sequence ID" value="MFC3936294.1"/>
    <property type="molecule type" value="Genomic_DNA"/>
</dbReference>
<evidence type="ECO:0000313" key="1">
    <source>
        <dbReference type="EMBL" id="MFC3936294.1"/>
    </source>
</evidence>
<accession>A0ABV8DDU9</accession>
<reference evidence="2" key="1">
    <citation type="journal article" date="2019" name="Int. J. Syst. Evol. Microbiol.">
        <title>The Global Catalogue of Microorganisms (GCM) 10K type strain sequencing project: providing services to taxonomists for standard genome sequencing and annotation.</title>
        <authorList>
            <consortium name="The Broad Institute Genomics Platform"/>
            <consortium name="The Broad Institute Genome Sequencing Center for Infectious Disease"/>
            <person name="Wu L."/>
            <person name="Ma J."/>
        </authorList>
    </citation>
    <scope>NUCLEOTIDE SEQUENCE [LARGE SCALE GENOMIC DNA]</scope>
    <source>
        <strain evidence="2">CCUG 2113</strain>
    </source>
</reference>
<name>A0ABV8DDU9_9BURK</name>
<dbReference type="RefSeq" id="WP_353848486.1">
    <property type="nucleotide sequence ID" value="NZ_JAMXAX010000057.1"/>
</dbReference>
<proteinExistence type="predicted"/>
<keyword evidence="2" id="KW-1185">Reference proteome</keyword>
<dbReference type="InterPro" id="IPR036318">
    <property type="entry name" value="FAD-bd_PCMH-like_sf"/>
</dbReference>
<evidence type="ECO:0000313" key="2">
    <source>
        <dbReference type="Proteomes" id="UP001595693"/>
    </source>
</evidence>
<protein>
    <submittedName>
        <fullName evidence="1">Uncharacterized protein</fullName>
    </submittedName>
</protein>
<dbReference type="InterPro" id="IPR016169">
    <property type="entry name" value="FAD-bd_PCMH_sub2"/>
</dbReference>
<comment type="caution">
    <text evidence="1">The sequence shown here is derived from an EMBL/GenBank/DDBJ whole genome shotgun (WGS) entry which is preliminary data.</text>
</comment>
<sequence length="130" mass="14692">MSELKARLDIRNLPGEGRGRYNTRAARLREETGHLMEVGDRIRCMGWVFEVLALECKRIDNVLPQPEDGTAVASSKHQYPGCSARRKPCINGCWGLMPRIFNEILKVVAQKRHIILIIRGSSPLSKIQTP</sequence>
<dbReference type="Proteomes" id="UP001595693">
    <property type="component" value="Unassembled WGS sequence"/>
</dbReference>
<gene>
    <name evidence="1" type="ORF">ACFOW3_16900</name>
</gene>
<dbReference type="SUPFAM" id="SSF56176">
    <property type="entry name" value="FAD-binding/transporter-associated domain-like"/>
    <property type="match status" value="1"/>
</dbReference>
<dbReference type="Gene3D" id="3.30.465.10">
    <property type="match status" value="1"/>
</dbReference>
<organism evidence="1 2">
    <name type="scientific">Acidovorax facilis</name>
    <dbReference type="NCBI Taxonomy" id="12917"/>
    <lineage>
        <taxon>Bacteria</taxon>
        <taxon>Pseudomonadati</taxon>
        <taxon>Pseudomonadota</taxon>
        <taxon>Betaproteobacteria</taxon>
        <taxon>Burkholderiales</taxon>
        <taxon>Comamonadaceae</taxon>
        <taxon>Acidovorax</taxon>
    </lineage>
</organism>